<sequence length="249" mass="28799">MPIYHKFLNKNWGNGFQTHNSILDTVPYEPEAIFIGTFNHGWDWNNAEFFYGRGMYMWTILSNLFLHNQNLEVQRVIAGNDIVPFEICQRGKIIFADIVKGTKPHILTQQEGNSIIVNNNYIWDDYGDDHLDTMGANEWLDDNVEDIVKFINSTESIKHIYFTFKSGGWLVDKLNLIIAQTPTVTACSIFTPTGSGFRQNLMQYPARAWSLAHCWVWNGLPHETPINKPSYGHFNHDWLITNEVNPNNF</sequence>
<dbReference type="KEGG" id="rti:DC20_19425"/>
<dbReference type="AlphaFoldDB" id="A0A0P0C6B3"/>
<keyword evidence="2" id="KW-1185">Reference proteome</keyword>
<name>A0A0P0C6B3_9BACT</name>
<dbReference type="RefSeq" id="WP_062545362.1">
    <property type="nucleotide sequence ID" value="NZ_CP012643.1"/>
</dbReference>
<evidence type="ECO:0000313" key="1">
    <source>
        <dbReference type="EMBL" id="ALJ00756.1"/>
    </source>
</evidence>
<organism evidence="1 2">
    <name type="scientific">Rufibacter tibetensis</name>
    <dbReference type="NCBI Taxonomy" id="512763"/>
    <lineage>
        <taxon>Bacteria</taxon>
        <taxon>Pseudomonadati</taxon>
        <taxon>Bacteroidota</taxon>
        <taxon>Cytophagia</taxon>
        <taxon>Cytophagales</taxon>
        <taxon>Hymenobacteraceae</taxon>
        <taxon>Rufibacter</taxon>
    </lineage>
</organism>
<dbReference type="OrthoDB" id="1432824at2"/>
<dbReference type="EMBL" id="CP012643">
    <property type="protein sequence ID" value="ALJ00756.1"/>
    <property type="molecule type" value="Genomic_DNA"/>
</dbReference>
<evidence type="ECO:0000313" key="2">
    <source>
        <dbReference type="Proteomes" id="UP000061382"/>
    </source>
</evidence>
<gene>
    <name evidence="1" type="ORF">DC20_19425</name>
</gene>
<dbReference type="STRING" id="512763.DC20_19425"/>
<protein>
    <submittedName>
        <fullName evidence="1">Uncharacterized protein</fullName>
    </submittedName>
</protein>
<dbReference type="Gene3D" id="3.40.470.10">
    <property type="entry name" value="Uracil-DNA glycosylase-like domain"/>
    <property type="match status" value="1"/>
</dbReference>
<dbReference type="PATRIC" id="fig|512763.3.peg.4259"/>
<proteinExistence type="predicted"/>
<reference evidence="1 2" key="1">
    <citation type="submission" date="2015-08" db="EMBL/GenBank/DDBJ databases">
        <title>Complete genome sequence of Rufibacter tibetensis strain 1351t, a radiation-resistant bacterium from tibet plateau.</title>
        <authorList>
            <person name="Dai J."/>
        </authorList>
    </citation>
    <scope>NUCLEOTIDE SEQUENCE [LARGE SCALE GENOMIC DNA]</scope>
    <source>
        <strain evidence="1 2">1351</strain>
    </source>
</reference>
<accession>A0A0P0C6B3</accession>
<dbReference type="InterPro" id="IPR036895">
    <property type="entry name" value="Uracil-DNA_glycosylase-like_sf"/>
</dbReference>
<dbReference type="Proteomes" id="UP000061382">
    <property type="component" value="Chromosome"/>
</dbReference>